<comment type="caution">
    <text evidence="2">The sequence shown here is derived from an EMBL/GenBank/DDBJ whole genome shotgun (WGS) entry which is preliminary data.</text>
</comment>
<name>A0AAD5MKS7_PARTN</name>
<protein>
    <submittedName>
        <fullName evidence="2">Uncharacterized protein</fullName>
    </submittedName>
</protein>
<keyword evidence="3" id="KW-1185">Reference proteome</keyword>
<reference evidence="2" key="1">
    <citation type="submission" date="2021-06" db="EMBL/GenBank/DDBJ databases">
        <title>Parelaphostrongylus tenuis whole genome reference sequence.</title>
        <authorList>
            <person name="Garwood T.J."/>
            <person name="Larsen P.A."/>
            <person name="Fountain-Jones N.M."/>
            <person name="Garbe J.R."/>
            <person name="Macchietto M.G."/>
            <person name="Kania S.A."/>
            <person name="Gerhold R.W."/>
            <person name="Richards J.E."/>
            <person name="Wolf T.M."/>
        </authorList>
    </citation>
    <scope>NUCLEOTIDE SEQUENCE</scope>
    <source>
        <strain evidence="2">MNPRO001-30</strain>
        <tissue evidence="2">Meninges</tissue>
    </source>
</reference>
<dbReference type="AlphaFoldDB" id="A0AAD5MKS7"/>
<feature type="region of interest" description="Disordered" evidence="1">
    <location>
        <begin position="1"/>
        <end position="51"/>
    </location>
</feature>
<gene>
    <name evidence="2" type="ORF">KIN20_005049</name>
</gene>
<feature type="compositionally biased region" description="Polar residues" evidence="1">
    <location>
        <begin position="1"/>
        <end position="12"/>
    </location>
</feature>
<organism evidence="2 3">
    <name type="scientific">Parelaphostrongylus tenuis</name>
    <name type="common">Meningeal worm</name>
    <dbReference type="NCBI Taxonomy" id="148309"/>
    <lineage>
        <taxon>Eukaryota</taxon>
        <taxon>Metazoa</taxon>
        <taxon>Ecdysozoa</taxon>
        <taxon>Nematoda</taxon>
        <taxon>Chromadorea</taxon>
        <taxon>Rhabditida</taxon>
        <taxon>Rhabditina</taxon>
        <taxon>Rhabditomorpha</taxon>
        <taxon>Strongyloidea</taxon>
        <taxon>Metastrongylidae</taxon>
        <taxon>Parelaphostrongylus</taxon>
    </lineage>
</organism>
<proteinExistence type="predicted"/>
<accession>A0AAD5MKS7</accession>
<evidence type="ECO:0000313" key="2">
    <source>
        <dbReference type="EMBL" id="KAJ1349474.1"/>
    </source>
</evidence>
<dbReference type="Proteomes" id="UP001196413">
    <property type="component" value="Unassembled WGS sequence"/>
</dbReference>
<evidence type="ECO:0000256" key="1">
    <source>
        <dbReference type="SAM" id="MobiDB-lite"/>
    </source>
</evidence>
<dbReference type="EMBL" id="JAHQIW010000671">
    <property type="protein sequence ID" value="KAJ1349474.1"/>
    <property type="molecule type" value="Genomic_DNA"/>
</dbReference>
<sequence>MDGQNMQQYSHPTTREKRRTAQISQMKSDKETNGSHAGPTLPVKMGHSSIK</sequence>
<evidence type="ECO:0000313" key="3">
    <source>
        <dbReference type="Proteomes" id="UP001196413"/>
    </source>
</evidence>